<keyword evidence="3" id="KW-0970">Cilium biogenesis/degradation</keyword>
<evidence type="ECO:0000256" key="4">
    <source>
        <dbReference type="ARBA" id="ARBA00023054"/>
    </source>
</evidence>
<protein>
    <submittedName>
        <fullName evidence="8">Uncharacterized protein</fullName>
    </submittedName>
</protein>
<evidence type="ECO:0000256" key="7">
    <source>
        <dbReference type="SAM" id="Coils"/>
    </source>
</evidence>
<dbReference type="Pfam" id="PF10234">
    <property type="entry name" value="Cluap1"/>
    <property type="match status" value="1"/>
</dbReference>
<proteinExistence type="inferred from homology"/>
<name>A0A8S2YR92_9BILA</name>
<accession>A0A8S2YR92</accession>
<comment type="similarity">
    <text evidence="2">Belongs to the CLUAP1 family.</text>
</comment>
<organism evidence="8 9">
    <name type="scientific">Didymodactylos carnosus</name>
    <dbReference type="NCBI Taxonomy" id="1234261"/>
    <lineage>
        <taxon>Eukaryota</taxon>
        <taxon>Metazoa</taxon>
        <taxon>Spiralia</taxon>
        <taxon>Gnathifera</taxon>
        <taxon>Rotifera</taxon>
        <taxon>Eurotatoria</taxon>
        <taxon>Bdelloidea</taxon>
        <taxon>Philodinida</taxon>
        <taxon>Philodinidae</taxon>
        <taxon>Didymodactylos</taxon>
    </lineage>
</organism>
<reference evidence="8" key="1">
    <citation type="submission" date="2021-02" db="EMBL/GenBank/DDBJ databases">
        <authorList>
            <person name="Nowell W R."/>
        </authorList>
    </citation>
    <scope>NUCLEOTIDE SEQUENCE</scope>
</reference>
<keyword evidence="4 7" id="KW-0175">Coiled coil</keyword>
<keyword evidence="5" id="KW-0969">Cilium</keyword>
<comment type="caution">
    <text evidence="8">The sequence shown here is derived from an EMBL/GenBank/DDBJ whole genome shotgun (WGS) entry which is preliminary data.</text>
</comment>
<evidence type="ECO:0000313" key="8">
    <source>
        <dbReference type="EMBL" id="CAF4577084.1"/>
    </source>
</evidence>
<sequence length="93" mass="11145">ELLGKELDAREARQEVINRSMELSEVEDGIKEAARAAKRELDKYQKMVDNVQIDEQALDEKIAKRREEKDRHQRRLDMLRSVRYTKRNYKVLT</sequence>
<keyword evidence="6" id="KW-0966">Cell projection</keyword>
<evidence type="ECO:0000313" key="9">
    <source>
        <dbReference type="Proteomes" id="UP000682733"/>
    </source>
</evidence>
<dbReference type="GO" id="GO:0030992">
    <property type="term" value="C:intraciliary transport particle B"/>
    <property type="evidence" value="ECO:0007669"/>
    <property type="project" value="TreeGrafter"/>
</dbReference>
<evidence type="ECO:0000256" key="3">
    <source>
        <dbReference type="ARBA" id="ARBA00022794"/>
    </source>
</evidence>
<evidence type="ECO:0000256" key="2">
    <source>
        <dbReference type="ARBA" id="ARBA00008340"/>
    </source>
</evidence>
<comment type="subcellular location">
    <subcellularLocation>
        <location evidence="1">Cell projection</location>
        <location evidence="1">Cilium</location>
    </subcellularLocation>
</comment>
<dbReference type="PANTHER" id="PTHR21547">
    <property type="entry name" value="CLUSTERIN ASSOCIATED PROTEIN 1"/>
    <property type="match status" value="1"/>
</dbReference>
<feature type="non-terminal residue" evidence="8">
    <location>
        <position position="1"/>
    </location>
</feature>
<dbReference type="InterPro" id="IPR019366">
    <property type="entry name" value="Clusterin-associated_protein-1"/>
</dbReference>
<dbReference type="GO" id="GO:0060271">
    <property type="term" value="P:cilium assembly"/>
    <property type="evidence" value="ECO:0007669"/>
    <property type="project" value="TreeGrafter"/>
</dbReference>
<dbReference type="PANTHER" id="PTHR21547:SF0">
    <property type="entry name" value="CLUSTERIN-ASSOCIATED PROTEIN 1"/>
    <property type="match status" value="1"/>
</dbReference>
<evidence type="ECO:0000256" key="6">
    <source>
        <dbReference type="ARBA" id="ARBA00023273"/>
    </source>
</evidence>
<dbReference type="AlphaFoldDB" id="A0A8S2YR92"/>
<feature type="coiled-coil region" evidence="7">
    <location>
        <begin position="27"/>
        <end position="75"/>
    </location>
</feature>
<dbReference type="EMBL" id="CAJOBA010119896">
    <property type="protein sequence ID" value="CAF4577084.1"/>
    <property type="molecule type" value="Genomic_DNA"/>
</dbReference>
<evidence type="ECO:0000256" key="5">
    <source>
        <dbReference type="ARBA" id="ARBA00023069"/>
    </source>
</evidence>
<dbReference type="Proteomes" id="UP000682733">
    <property type="component" value="Unassembled WGS sequence"/>
</dbReference>
<gene>
    <name evidence="8" type="ORF">TMI583_LOCUS50313</name>
</gene>
<evidence type="ECO:0000256" key="1">
    <source>
        <dbReference type="ARBA" id="ARBA00004138"/>
    </source>
</evidence>
<dbReference type="GO" id="GO:0005815">
    <property type="term" value="C:microtubule organizing center"/>
    <property type="evidence" value="ECO:0007669"/>
    <property type="project" value="TreeGrafter"/>
</dbReference>
<dbReference type="GO" id="GO:0005929">
    <property type="term" value="C:cilium"/>
    <property type="evidence" value="ECO:0007669"/>
    <property type="project" value="UniProtKB-SubCell"/>
</dbReference>
<feature type="non-terminal residue" evidence="8">
    <location>
        <position position="93"/>
    </location>
</feature>